<gene>
    <name evidence="2" type="ORF">A3G90_01605</name>
</gene>
<comment type="caution">
    <text evidence="2">The sequence shown here is derived from an EMBL/GenBank/DDBJ whole genome shotgun (WGS) entry which is preliminary data.</text>
</comment>
<dbReference type="InterPro" id="IPR001623">
    <property type="entry name" value="DnaJ_domain"/>
</dbReference>
<dbReference type="PROSITE" id="PS50011">
    <property type="entry name" value="PROTEIN_KINASE_DOM"/>
    <property type="match status" value="1"/>
</dbReference>
<dbReference type="Gene3D" id="1.10.510.10">
    <property type="entry name" value="Transferase(Phosphotransferase) domain 1"/>
    <property type="match status" value="1"/>
</dbReference>
<proteinExistence type="predicted"/>
<reference evidence="2 3" key="1">
    <citation type="journal article" date="2016" name="Nat. Commun.">
        <title>Thousands of microbial genomes shed light on interconnected biogeochemical processes in an aquifer system.</title>
        <authorList>
            <person name="Anantharaman K."/>
            <person name="Brown C.T."/>
            <person name="Hug L.A."/>
            <person name="Sharon I."/>
            <person name="Castelle C.J."/>
            <person name="Probst A.J."/>
            <person name="Thomas B.C."/>
            <person name="Singh A."/>
            <person name="Wilkins M.J."/>
            <person name="Karaoz U."/>
            <person name="Brodie E.L."/>
            <person name="Williams K.H."/>
            <person name="Hubbard S.S."/>
            <person name="Banfield J.F."/>
        </authorList>
    </citation>
    <scope>NUCLEOTIDE SEQUENCE [LARGE SCALE GENOMIC DNA]</scope>
</reference>
<accession>A0A1F6FFY1</accession>
<evidence type="ECO:0000313" key="2">
    <source>
        <dbReference type="EMBL" id="OGG84764.1"/>
    </source>
</evidence>
<feature type="domain" description="Protein kinase" evidence="1">
    <location>
        <begin position="135"/>
        <end position="400"/>
    </location>
</feature>
<dbReference type="AlphaFoldDB" id="A0A1F6FFY1"/>
<dbReference type="SUPFAM" id="SSF46565">
    <property type="entry name" value="Chaperone J-domain"/>
    <property type="match status" value="1"/>
</dbReference>
<dbReference type="EMBL" id="MFMM01000001">
    <property type="protein sequence ID" value="OGG84764.1"/>
    <property type="molecule type" value="Genomic_DNA"/>
</dbReference>
<protein>
    <recommendedName>
        <fullName evidence="1">Protein kinase domain-containing protein</fullName>
    </recommendedName>
</protein>
<organism evidence="2 3">
    <name type="scientific">Candidatus Kaiserbacteria bacterium RIFCSPLOWO2_12_FULL_45_26</name>
    <dbReference type="NCBI Taxonomy" id="1798525"/>
    <lineage>
        <taxon>Bacteria</taxon>
        <taxon>Candidatus Kaiseribacteriota</taxon>
    </lineage>
</organism>
<dbReference type="CDD" id="cd06257">
    <property type="entry name" value="DnaJ"/>
    <property type="match status" value="1"/>
</dbReference>
<dbReference type="InterPro" id="IPR000719">
    <property type="entry name" value="Prot_kinase_dom"/>
</dbReference>
<dbReference type="SUPFAM" id="SSF56112">
    <property type="entry name" value="Protein kinase-like (PK-like)"/>
    <property type="match status" value="1"/>
</dbReference>
<dbReference type="Proteomes" id="UP000177325">
    <property type="component" value="Unassembled WGS sequence"/>
</dbReference>
<dbReference type="STRING" id="1798525.A3G90_01605"/>
<dbReference type="InterPro" id="IPR011009">
    <property type="entry name" value="Kinase-like_dom_sf"/>
</dbReference>
<sequence>MSDIHKVLQPSKWSKYPFFDRKEIIMTNALEVVRDQFAKASRFADVFGSLSGADLDEKKRLLKKQYSILAKMTHPDRVSAPEVALATAVFAELSTLYRRAQDALVAGVYDNSFIPSRGGAASTKVTVSAGTATYQLDVEAYREGDFSNIHLGEAADGSKIFAKIAADPTLNPYLVGEANLLAQASKLAALKGILPFLPKLLDSVILTEAGNEQYRVNLYEYKPGFVSLTEIKNAFPGGLPPEDAAWIFRRVLGQTLAANMLGVVHGAIVPDHVLVNPLTHEPLHIGWAHAIERPAERNAKLTTVIDRFSDWYPPEVLAREVPSHQTDLYMAGKTMVYLLGGDVARDRFPSHVPEPLVQLVRRCLETKVEKRPRDAFALMQEFTKVIDKLWGRKYRPLRLL</sequence>
<evidence type="ECO:0000259" key="1">
    <source>
        <dbReference type="PROSITE" id="PS50011"/>
    </source>
</evidence>
<name>A0A1F6FFY1_9BACT</name>
<evidence type="ECO:0000313" key="3">
    <source>
        <dbReference type="Proteomes" id="UP000177325"/>
    </source>
</evidence>
<dbReference type="InterPro" id="IPR036869">
    <property type="entry name" value="J_dom_sf"/>
</dbReference>
<dbReference type="GO" id="GO:0005524">
    <property type="term" value="F:ATP binding"/>
    <property type="evidence" value="ECO:0007669"/>
    <property type="project" value="InterPro"/>
</dbReference>
<dbReference type="GO" id="GO:0004672">
    <property type="term" value="F:protein kinase activity"/>
    <property type="evidence" value="ECO:0007669"/>
    <property type="project" value="InterPro"/>
</dbReference>